<evidence type="ECO:0000256" key="3">
    <source>
        <dbReference type="ARBA" id="ARBA00023098"/>
    </source>
</evidence>
<keyword evidence="7" id="KW-1185">Reference proteome</keyword>
<accession>A0ABZ1BYM2</accession>
<dbReference type="RefSeq" id="WP_324716885.1">
    <property type="nucleotide sequence ID" value="NZ_CP141615.1"/>
</dbReference>
<name>A0ABZ1BYM2_9FIRM</name>
<feature type="short sequence motif" description="GXSXG" evidence="4">
    <location>
        <begin position="44"/>
        <end position="48"/>
    </location>
</feature>
<keyword evidence="1 4" id="KW-0378">Hydrolase</keyword>
<dbReference type="EMBL" id="CP141615">
    <property type="protein sequence ID" value="WRP17615.1"/>
    <property type="molecule type" value="Genomic_DNA"/>
</dbReference>
<dbReference type="Pfam" id="PF01734">
    <property type="entry name" value="Patatin"/>
    <property type="match status" value="1"/>
</dbReference>
<evidence type="ECO:0000259" key="5">
    <source>
        <dbReference type="PROSITE" id="PS51635"/>
    </source>
</evidence>
<evidence type="ECO:0000256" key="4">
    <source>
        <dbReference type="PROSITE-ProRule" id="PRU01161"/>
    </source>
</evidence>
<feature type="domain" description="PNPLA" evidence="5">
    <location>
        <begin position="11"/>
        <end position="203"/>
    </location>
</feature>
<protein>
    <submittedName>
        <fullName evidence="6">Patatin-like phospholipase family protein</fullName>
    </submittedName>
</protein>
<dbReference type="InterPro" id="IPR002641">
    <property type="entry name" value="PNPLA_dom"/>
</dbReference>
<dbReference type="InterPro" id="IPR016035">
    <property type="entry name" value="Acyl_Trfase/lysoPLipase"/>
</dbReference>
<evidence type="ECO:0000313" key="6">
    <source>
        <dbReference type="EMBL" id="WRP17615.1"/>
    </source>
</evidence>
<dbReference type="InterPro" id="IPR050301">
    <property type="entry name" value="NTE"/>
</dbReference>
<keyword evidence="3 4" id="KW-0443">Lipid metabolism</keyword>
<dbReference type="CDD" id="cd07209">
    <property type="entry name" value="Pat_hypo_Ecoli_Z1214_like"/>
    <property type="match status" value="1"/>
</dbReference>
<dbReference type="SUPFAM" id="SSF52151">
    <property type="entry name" value="FabD/lysophospholipase-like"/>
    <property type="match status" value="1"/>
</dbReference>
<proteinExistence type="predicted"/>
<dbReference type="PANTHER" id="PTHR14226:SF57">
    <property type="entry name" value="BLR7027 PROTEIN"/>
    <property type="match status" value="1"/>
</dbReference>
<feature type="active site" description="Proton acceptor" evidence="4">
    <location>
        <position position="190"/>
    </location>
</feature>
<dbReference type="PROSITE" id="PS51635">
    <property type="entry name" value="PNPLA"/>
    <property type="match status" value="1"/>
</dbReference>
<evidence type="ECO:0000256" key="1">
    <source>
        <dbReference type="ARBA" id="ARBA00022801"/>
    </source>
</evidence>
<sequence>MSTGDTARVALVLSGGGARGAYQVGALRAVAERFGPQGIGIVSGSSIGAVNGAVMAEGIEAGNLEGALAALEQEWLSLSGLLRFNWRALLRASWRLVVHGPSPLVLQAVDSLLDGEVVVRRLCRFLPPRRRMGDFRRVDLVVTATDLNEGVTHAFDRTQPDVRVLDAVLASSAFPGAFASRRIGLRWYVDGGIFDNAPLDQAIRRGATDIVLVGTAPRCGEGAPGYESGPFADVYAVMRRLWPLMLDRLLYGDLRKALLVSEIVSIIEESPDPDSPVMRRLKRAIGYESAGRRKRALSIVPICPPEGVDAPGTFGFGESRAIASLMRQGYDDAHRILAQQRPAGPAGTAVRAT</sequence>
<feature type="short sequence motif" description="GXGXXG" evidence="4">
    <location>
        <begin position="15"/>
        <end position="20"/>
    </location>
</feature>
<organism evidence="6 7">
    <name type="scientific">Carboxydichorda subterranea</name>
    <dbReference type="NCBI Taxonomy" id="3109565"/>
    <lineage>
        <taxon>Bacteria</taxon>
        <taxon>Bacillati</taxon>
        <taxon>Bacillota</taxon>
        <taxon>Limnochordia</taxon>
        <taxon>Limnochordales</taxon>
        <taxon>Geochordaceae</taxon>
        <taxon>Carboxydichorda</taxon>
    </lineage>
</organism>
<reference evidence="6 7" key="1">
    <citation type="journal article" date="2024" name="Front. Microbiol.">
        <title>Novel thermophilic genera Geochorda gen. nov. and Carboxydochorda gen. nov. from the deep terrestrial subsurface reveal the ecophysiological diversity in the class Limnochordia.</title>
        <authorList>
            <person name="Karnachuk O.V."/>
            <person name="Lukina A.P."/>
            <person name="Avakyan M.R."/>
            <person name="Kadnikov V.V."/>
            <person name="Begmatov S."/>
            <person name="Beletsky A.V."/>
            <person name="Vlasova K.G."/>
            <person name="Novikov A.A."/>
            <person name="Shcherbakova V.A."/>
            <person name="Mardanov A.V."/>
            <person name="Ravin N.V."/>
        </authorList>
    </citation>
    <scope>NUCLEOTIDE SEQUENCE [LARGE SCALE GENOMIC DNA]</scope>
    <source>
        <strain evidence="6 7">L945</strain>
    </source>
</reference>
<dbReference type="Proteomes" id="UP001332192">
    <property type="component" value="Chromosome"/>
</dbReference>
<evidence type="ECO:0000313" key="7">
    <source>
        <dbReference type="Proteomes" id="UP001332192"/>
    </source>
</evidence>
<dbReference type="PANTHER" id="PTHR14226">
    <property type="entry name" value="NEUROPATHY TARGET ESTERASE/SWISS CHEESE D.MELANOGASTER"/>
    <property type="match status" value="1"/>
</dbReference>
<feature type="short sequence motif" description="DGA/G" evidence="4">
    <location>
        <begin position="190"/>
        <end position="192"/>
    </location>
</feature>
<dbReference type="Gene3D" id="3.40.1090.10">
    <property type="entry name" value="Cytosolic phospholipase A2 catalytic domain"/>
    <property type="match status" value="2"/>
</dbReference>
<gene>
    <name evidence="6" type="ORF">U7230_00940</name>
</gene>
<evidence type="ECO:0000256" key="2">
    <source>
        <dbReference type="ARBA" id="ARBA00022963"/>
    </source>
</evidence>
<feature type="active site" description="Nucleophile" evidence="4">
    <location>
        <position position="46"/>
    </location>
</feature>
<keyword evidence="2 4" id="KW-0442">Lipid degradation</keyword>